<dbReference type="OrthoDB" id="1164111at2759"/>
<evidence type="ECO:0000256" key="9">
    <source>
        <dbReference type="ARBA" id="ARBA00022723"/>
    </source>
</evidence>
<evidence type="ECO:0000256" key="17">
    <source>
        <dbReference type="ARBA" id="ARBA00023242"/>
    </source>
</evidence>
<comment type="caution">
    <text evidence="18">The sequence shown here is derived from an EMBL/GenBank/DDBJ whole genome shotgun (WGS) entry which is preliminary data.</text>
</comment>
<evidence type="ECO:0000256" key="8">
    <source>
        <dbReference type="ARBA" id="ARBA00022722"/>
    </source>
</evidence>
<dbReference type="PANTHER" id="PTHR10797">
    <property type="entry name" value="CCR4-NOT TRANSCRIPTION COMPLEX SUBUNIT"/>
    <property type="match status" value="1"/>
</dbReference>
<dbReference type="AlphaFoldDB" id="A0A2H9TJ29"/>
<comment type="similarity">
    <text evidence="4">Belongs to the CAF1 family.</text>
</comment>
<keyword evidence="14" id="KW-0805">Transcription regulation</keyword>
<keyword evidence="8" id="KW-0540">Nuclease</keyword>
<sequence length="299" mass="33634">MDRKVLIRDVWADTLETEMAAVRELVPKYPYIAMDTEFPGIVARPLGNFRTQSEFVYQTLRCNVDLLRVIQLGITLSDEHGNLPPEVCTWQFNFKFNLDEDTYAQDSIDLLTNSGIDFRQHKSRGIDVSDFGELVMTSGLVLLPEVKWISFHSGYDFGYFLKVLTCNPLPAEEGEFFELLCIFFPNFYDIKHMMKSCKSLKGGLQDIADDLGLERVGTQHQAGSDSLLTLQAFFKIRHMFFEEKIDDGKYQGLLYGLGGGAESSTKPVINGPSNNPFITGAFSSTDPSAIYSTTPPMVQ</sequence>
<comment type="subcellular location">
    <subcellularLocation>
        <location evidence="3">Cytoplasm</location>
    </subcellularLocation>
    <subcellularLocation>
        <location evidence="2">Nucleus</location>
    </subcellularLocation>
</comment>
<dbReference type="GO" id="GO:0030015">
    <property type="term" value="C:CCR4-NOT core complex"/>
    <property type="evidence" value="ECO:0007669"/>
    <property type="project" value="EnsemblFungi"/>
</dbReference>
<evidence type="ECO:0000256" key="5">
    <source>
        <dbReference type="ARBA" id="ARBA00012161"/>
    </source>
</evidence>
<dbReference type="FunFam" id="3.30.420.10:FF:000005">
    <property type="entry name" value="CCR4-NOT transcription complex subunit 7"/>
    <property type="match status" value="1"/>
</dbReference>
<dbReference type="InterPro" id="IPR039637">
    <property type="entry name" value="CNOT7/CNOT8/Pop2"/>
</dbReference>
<accession>A0A2H9TJ29</accession>
<evidence type="ECO:0000313" key="18">
    <source>
        <dbReference type="EMBL" id="PJF17762.1"/>
    </source>
</evidence>
<keyword evidence="9" id="KW-0479">Metal-binding</keyword>
<dbReference type="STRING" id="1246581.A0A2H9TJ29"/>
<keyword evidence="12" id="KW-0810">Translation regulation</keyword>
<keyword evidence="15" id="KW-0943">RNA-mediated gene silencing</keyword>
<evidence type="ECO:0000256" key="14">
    <source>
        <dbReference type="ARBA" id="ARBA00023015"/>
    </source>
</evidence>
<keyword evidence="16" id="KW-0804">Transcription</keyword>
<name>A0A2H9TJ29_9FUNG</name>
<dbReference type="Gene3D" id="3.30.420.10">
    <property type="entry name" value="Ribonuclease H-like superfamily/Ribonuclease H"/>
    <property type="match status" value="1"/>
</dbReference>
<reference evidence="18 19" key="1">
    <citation type="submission" date="2016-10" db="EMBL/GenBank/DDBJ databases">
        <title>The genome of Paramicrosporidium saccamoebae is the missing link in understanding Cryptomycota and Microsporidia evolution.</title>
        <authorList>
            <person name="Quandt C.A."/>
            <person name="Beaudet D."/>
            <person name="Corsaro D."/>
            <person name="Michel R."/>
            <person name="Corradi N."/>
            <person name="James T."/>
        </authorList>
    </citation>
    <scope>NUCLEOTIDE SEQUENCE [LARGE SCALE GENOMIC DNA]</scope>
    <source>
        <strain evidence="18 19">KSL3</strain>
    </source>
</reference>
<comment type="catalytic activity">
    <reaction evidence="1">
        <text>Exonucleolytic cleavage of poly(A) to 5'-AMP.</text>
        <dbReference type="EC" id="3.1.13.4"/>
    </reaction>
</comment>
<dbReference type="GO" id="GO:0003723">
    <property type="term" value="F:RNA binding"/>
    <property type="evidence" value="ECO:0007669"/>
    <property type="project" value="UniProtKB-KW"/>
</dbReference>
<evidence type="ECO:0000256" key="3">
    <source>
        <dbReference type="ARBA" id="ARBA00004496"/>
    </source>
</evidence>
<keyword evidence="13" id="KW-0694">RNA-binding</keyword>
<evidence type="ECO:0000256" key="16">
    <source>
        <dbReference type="ARBA" id="ARBA00023163"/>
    </source>
</evidence>
<dbReference type="InterPro" id="IPR012337">
    <property type="entry name" value="RNaseH-like_sf"/>
</dbReference>
<evidence type="ECO:0000256" key="10">
    <source>
        <dbReference type="ARBA" id="ARBA00022801"/>
    </source>
</evidence>
<proteinExistence type="inferred from homology"/>
<dbReference type="GO" id="GO:0000289">
    <property type="term" value="P:nuclear-transcribed mRNA poly(A) tail shortening"/>
    <property type="evidence" value="ECO:0007669"/>
    <property type="project" value="EnsemblFungi"/>
</dbReference>
<gene>
    <name evidence="18" type="ORF">PSACC_02429</name>
</gene>
<dbReference type="GO" id="GO:0005737">
    <property type="term" value="C:cytoplasm"/>
    <property type="evidence" value="ECO:0007669"/>
    <property type="project" value="UniProtKB-SubCell"/>
</dbReference>
<protein>
    <recommendedName>
        <fullName evidence="5">poly(A)-specific ribonuclease</fullName>
        <ecNumber evidence="5">3.1.13.4</ecNumber>
    </recommendedName>
</protein>
<organism evidence="18 19">
    <name type="scientific">Paramicrosporidium saccamoebae</name>
    <dbReference type="NCBI Taxonomy" id="1246581"/>
    <lineage>
        <taxon>Eukaryota</taxon>
        <taxon>Fungi</taxon>
        <taxon>Fungi incertae sedis</taxon>
        <taxon>Cryptomycota</taxon>
        <taxon>Cryptomycota incertae sedis</taxon>
        <taxon>Paramicrosporidium</taxon>
    </lineage>
</organism>
<evidence type="ECO:0000256" key="6">
    <source>
        <dbReference type="ARBA" id="ARBA00022490"/>
    </source>
</evidence>
<keyword evidence="7" id="KW-0678">Repressor</keyword>
<keyword evidence="6" id="KW-0963">Cytoplasm</keyword>
<dbReference type="GO" id="GO:0046872">
    <property type="term" value="F:metal ion binding"/>
    <property type="evidence" value="ECO:0007669"/>
    <property type="project" value="UniProtKB-KW"/>
</dbReference>
<keyword evidence="10" id="KW-0378">Hydrolase</keyword>
<evidence type="ECO:0000313" key="19">
    <source>
        <dbReference type="Proteomes" id="UP000240830"/>
    </source>
</evidence>
<dbReference type="GO" id="GO:0004535">
    <property type="term" value="F:poly(A)-specific ribonuclease activity"/>
    <property type="evidence" value="ECO:0007669"/>
    <property type="project" value="UniProtKB-EC"/>
</dbReference>
<keyword evidence="17" id="KW-0539">Nucleus</keyword>
<dbReference type="EMBL" id="MTSL01000159">
    <property type="protein sequence ID" value="PJF17762.1"/>
    <property type="molecule type" value="Genomic_DNA"/>
</dbReference>
<evidence type="ECO:0000256" key="12">
    <source>
        <dbReference type="ARBA" id="ARBA00022845"/>
    </source>
</evidence>
<evidence type="ECO:0000256" key="7">
    <source>
        <dbReference type="ARBA" id="ARBA00022491"/>
    </source>
</evidence>
<dbReference type="InterPro" id="IPR036397">
    <property type="entry name" value="RNaseH_sf"/>
</dbReference>
<evidence type="ECO:0000256" key="13">
    <source>
        <dbReference type="ARBA" id="ARBA00022884"/>
    </source>
</evidence>
<dbReference type="GO" id="GO:0006417">
    <property type="term" value="P:regulation of translation"/>
    <property type="evidence" value="ECO:0007669"/>
    <property type="project" value="UniProtKB-KW"/>
</dbReference>
<evidence type="ECO:0000256" key="4">
    <source>
        <dbReference type="ARBA" id="ARBA00008372"/>
    </source>
</evidence>
<dbReference type="InterPro" id="IPR006941">
    <property type="entry name" value="RNase_CAF1"/>
</dbReference>
<evidence type="ECO:0000256" key="11">
    <source>
        <dbReference type="ARBA" id="ARBA00022839"/>
    </source>
</evidence>
<evidence type="ECO:0000256" key="1">
    <source>
        <dbReference type="ARBA" id="ARBA00001663"/>
    </source>
</evidence>
<evidence type="ECO:0000256" key="15">
    <source>
        <dbReference type="ARBA" id="ARBA00023158"/>
    </source>
</evidence>
<dbReference type="GO" id="GO:0031047">
    <property type="term" value="P:regulatory ncRNA-mediated gene silencing"/>
    <property type="evidence" value="ECO:0007669"/>
    <property type="project" value="UniProtKB-KW"/>
</dbReference>
<dbReference type="GO" id="GO:0005634">
    <property type="term" value="C:nucleus"/>
    <property type="evidence" value="ECO:0007669"/>
    <property type="project" value="UniProtKB-SubCell"/>
</dbReference>
<keyword evidence="19" id="KW-1185">Reference proteome</keyword>
<dbReference type="Pfam" id="PF04857">
    <property type="entry name" value="CAF1"/>
    <property type="match status" value="1"/>
</dbReference>
<dbReference type="EC" id="3.1.13.4" evidence="5"/>
<evidence type="ECO:0000256" key="2">
    <source>
        <dbReference type="ARBA" id="ARBA00004123"/>
    </source>
</evidence>
<keyword evidence="11" id="KW-0269">Exonuclease</keyword>
<dbReference type="Proteomes" id="UP000240830">
    <property type="component" value="Unassembled WGS sequence"/>
</dbReference>
<dbReference type="SUPFAM" id="SSF53098">
    <property type="entry name" value="Ribonuclease H-like"/>
    <property type="match status" value="1"/>
</dbReference>